<dbReference type="AlphaFoldDB" id="A0A2H0DY44"/>
<keyword evidence="1" id="KW-0812">Transmembrane</keyword>
<dbReference type="InterPro" id="IPR007165">
    <property type="entry name" value="Phage_holin_4_2"/>
</dbReference>
<feature type="transmembrane region" description="Helical" evidence="1">
    <location>
        <begin position="84"/>
        <end position="105"/>
    </location>
</feature>
<dbReference type="PANTHER" id="PTHR37309:SF1">
    <property type="entry name" value="SLR0284 PROTEIN"/>
    <property type="match status" value="1"/>
</dbReference>
<evidence type="ECO:0000256" key="1">
    <source>
        <dbReference type="SAM" id="Phobius"/>
    </source>
</evidence>
<protein>
    <recommendedName>
        <fullName evidence="4">Phage holin family protein</fullName>
    </recommendedName>
</protein>
<gene>
    <name evidence="2" type="ORF">COW81_02250</name>
</gene>
<evidence type="ECO:0000313" key="3">
    <source>
        <dbReference type="Proteomes" id="UP000231143"/>
    </source>
</evidence>
<comment type="caution">
    <text evidence="2">The sequence shown here is derived from an EMBL/GenBank/DDBJ whole genome shotgun (WGS) entry which is preliminary data.</text>
</comment>
<dbReference type="Pfam" id="PF04020">
    <property type="entry name" value="Phage_holin_4_2"/>
    <property type="match status" value="1"/>
</dbReference>
<keyword evidence="1" id="KW-1133">Transmembrane helix</keyword>
<feature type="transmembrane region" description="Helical" evidence="1">
    <location>
        <begin position="58"/>
        <end position="78"/>
    </location>
</feature>
<reference evidence="2 3" key="1">
    <citation type="submission" date="2017-09" db="EMBL/GenBank/DDBJ databases">
        <title>Depth-based differentiation of microbial function through sediment-hosted aquifers and enrichment of novel symbionts in the deep terrestrial subsurface.</title>
        <authorList>
            <person name="Probst A.J."/>
            <person name="Ladd B."/>
            <person name="Jarett J.K."/>
            <person name="Geller-Mcgrath D.E."/>
            <person name="Sieber C.M."/>
            <person name="Emerson J.B."/>
            <person name="Anantharaman K."/>
            <person name="Thomas B.C."/>
            <person name="Malmstrom R."/>
            <person name="Stieglmeier M."/>
            <person name="Klingl A."/>
            <person name="Woyke T."/>
            <person name="Ryan C.M."/>
            <person name="Banfield J.F."/>
        </authorList>
    </citation>
    <scope>NUCLEOTIDE SEQUENCE [LARGE SCALE GENOMIC DNA]</scope>
    <source>
        <strain evidence="2">CG22_combo_CG10-13_8_21_14_all_36_13</strain>
    </source>
</reference>
<evidence type="ECO:0000313" key="2">
    <source>
        <dbReference type="EMBL" id="PIP87087.1"/>
    </source>
</evidence>
<accession>A0A2H0DY44</accession>
<sequence length="114" mass="12368">MKILSKLLVTALALLVVTELIPGFFVESFYIAVIVALIFGVINITIKPIITILTLPIHLLTLGLFSFVINALMLWFISSFVTGFAIESFTIALIGALVLAVLSFIGNKLIESKS</sequence>
<evidence type="ECO:0008006" key="4">
    <source>
        <dbReference type="Google" id="ProtNLM"/>
    </source>
</evidence>
<keyword evidence="1" id="KW-0472">Membrane</keyword>
<organism evidence="2 3">
    <name type="scientific">Candidatus Campbellbacteria bacterium CG22_combo_CG10-13_8_21_14_all_36_13</name>
    <dbReference type="NCBI Taxonomy" id="1974529"/>
    <lineage>
        <taxon>Bacteria</taxon>
        <taxon>Candidatus Campbelliibacteriota</taxon>
    </lineage>
</organism>
<dbReference type="Proteomes" id="UP000231143">
    <property type="component" value="Unassembled WGS sequence"/>
</dbReference>
<dbReference type="PANTHER" id="PTHR37309">
    <property type="entry name" value="SLR0284 PROTEIN"/>
    <property type="match status" value="1"/>
</dbReference>
<dbReference type="EMBL" id="PCTT01000027">
    <property type="protein sequence ID" value="PIP87087.1"/>
    <property type="molecule type" value="Genomic_DNA"/>
</dbReference>
<feature type="transmembrane region" description="Helical" evidence="1">
    <location>
        <begin position="28"/>
        <end position="46"/>
    </location>
</feature>
<proteinExistence type="predicted"/>
<name>A0A2H0DY44_9BACT</name>